<evidence type="ECO:0000256" key="2">
    <source>
        <dbReference type="ARBA" id="ARBA00022980"/>
    </source>
</evidence>
<dbReference type="InterPro" id="IPR023035">
    <property type="entry name" value="Ribosomal_uS9_bac/plastid"/>
</dbReference>
<dbReference type="PANTHER" id="PTHR21569:SF1">
    <property type="entry name" value="SMALL RIBOSOMAL SUBUNIT PROTEIN US9M"/>
    <property type="match status" value="1"/>
</dbReference>
<evidence type="ECO:0000256" key="1">
    <source>
        <dbReference type="ARBA" id="ARBA00005251"/>
    </source>
</evidence>
<dbReference type="NCBIfam" id="NF001099">
    <property type="entry name" value="PRK00132.1"/>
    <property type="match status" value="1"/>
</dbReference>
<reference evidence="7 8" key="1">
    <citation type="journal article" date="2016" name="Nat. Commun.">
        <title>Thousands of microbial genomes shed light on interconnected biogeochemical processes in an aquifer system.</title>
        <authorList>
            <person name="Anantharaman K."/>
            <person name="Brown C.T."/>
            <person name="Hug L.A."/>
            <person name="Sharon I."/>
            <person name="Castelle C.J."/>
            <person name="Probst A.J."/>
            <person name="Thomas B.C."/>
            <person name="Singh A."/>
            <person name="Wilkins M.J."/>
            <person name="Karaoz U."/>
            <person name="Brodie E.L."/>
            <person name="Williams K.H."/>
            <person name="Hubbard S.S."/>
            <person name="Banfield J.F."/>
        </authorList>
    </citation>
    <scope>NUCLEOTIDE SEQUENCE [LARGE SCALE GENOMIC DNA]</scope>
</reference>
<protein>
    <recommendedName>
        <fullName evidence="4">Small ribosomal subunit protein uS9</fullName>
    </recommendedName>
    <alternativeName>
        <fullName evidence="5">30S ribosomal protein S9</fullName>
    </alternativeName>
</protein>
<evidence type="ECO:0000256" key="6">
    <source>
        <dbReference type="SAM" id="MobiDB-lite"/>
    </source>
</evidence>
<dbReference type="Pfam" id="PF00380">
    <property type="entry name" value="Ribosomal_S9"/>
    <property type="match status" value="1"/>
</dbReference>
<dbReference type="GO" id="GO:0003735">
    <property type="term" value="F:structural constituent of ribosome"/>
    <property type="evidence" value="ECO:0007669"/>
    <property type="project" value="InterPro"/>
</dbReference>
<dbReference type="InterPro" id="IPR000754">
    <property type="entry name" value="Ribosomal_uS9"/>
</dbReference>
<dbReference type="InterPro" id="IPR020568">
    <property type="entry name" value="Ribosomal_Su5_D2-typ_SF"/>
</dbReference>
<sequence>MPKKKTENSYFEGIGRRKSAIARVRLYLIDAKVEKTVDKVKVKKGDFIINQKEVSDYFPADYQKVFYEKSLSLTNSLDRFAIVVKVNGGGKEGQLDAVSLGISRAMLKVDDATRLVLKKEGLLTRDARVRERRKVGTGGRARRKKQSPKR</sequence>
<name>A0A1F7GC66_9BACT</name>
<evidence type="ECO:0000313" key="8">
    <source>
        <dbReference type="Proteomes" id="UP000178372"/>
    </source>
</evidence>
<comment type="similarity">
    <text evidence="1">Belongs to the universal ribosomal protein uS9 family.</text>
</comment>
<dbReference type="Gene3D" id="3.30.230.10">
    <property type="match status" value="1"/>
</dbReference>
<accession>A0A1F7GC66</accession>
<keyword evidence="2 7" id="KW-0689">Ribosomal protein</keyword>
<dbReference type="Proteomes" id="UP000178372">
    <property type="component" value="Unassembled WGS sequence"/>
</dbReference>
<dbReference type="SUPFAM" id="SSF54211">
    <property type="entry name" value="Ribosomal protein S5 domain 2-like"/>
    <property type="match status" value="1"/>
</dbReference>
<evidence type="ECO:0000256" key="5">
    <source>
        <dbReference type="ARBA" id="ARBA00035523"/>
    </source>
</evidence>
<dbReference type="InterPro" id="IPR014721">
    <property type="entry name" value="Ribsml_uS5_D2-typ_fold_subgr"/>
</dbReference>
<feature type="compositionally biased region" description="Basic residues" evidence="6">
    <location>
        <begin position="130"/>
        <end position="150"/>
    </location>
</feature>
<dbReference type="GO" id="GO:0022627">
    <property type="term" value="C:cytosolic small ribosomal subunit"/>
    <property type="evidence" value="ECO:0007669"/>
    <property type="project" value="TreeGrafter"/>
</dbReference>
<evidence type="ECO:0000313" key="7">
    <source>
        <dbReference type="EMBL" id="OGK16458.1"/>
    </source>
</evidence>
<keyword evidence="3" id="KW-0687">Ribonucleoprotein</keyword>
<evidence type="ECO:0000256" key="4">
    <source>
        <dbReference type="ARBA" id="ARBA00035259"/>
    </source>
</evidence>
<dbReference type="PANTHER" id="PTHR21569">
    <property type="entry name" value="RIBOSOMAL PROTEIN S9"/>
    <property type="match status" value="1"/>
</dbReference>
<organism evidence="7 8">
    <name type="scientific">Candidatus Roizmanbacteria bacterium RIFCSPHIGHO2_01_FULL_39_12b</name>
    <dbReference type="NCBI Taxonomy" id="1802030"/>
    <lineage>
        <taxon>Bacteria</taxon>
        <taxon>Candidatus Roizmaniibacteriota</taxon>
    </lineage>
</organism>
<dbReference type="GO" id="GO:0003723">
    <property type="term" value="F:RNA binding"/>
    <property type="evidence" value="ECO:0007669"/>
    <property type="project" value="TreeGrafter"/>
</dbReference>
<dbReference type="GO" id="GO:0006412">
    <property type="term" value="P:translation"/>
    <property type="evidence" value="ECO:0007669"/>
    <property type="project" value="InterPro"/>
</dbReference>
<evidence type="ECO:0000256" key="3">
    <source>
        <dbReference type="ARBA" id="ARBA00023274"/>
    </source>
</evidence>
<gene>
    <name evidence="7" type="ORF">A2690_03870</name>
</gene>
<proteinExistence type="inferred from homology"/>
<comment type="caution">
    <text evidence="7">The sequence shown here is derived from an EMBL/GenBank/DDBJ whole genome shotgun (WGS) entry which is preliminary data.</text>
</comment>
<dbReference type="EMBL" id="MFZF01000016">
    <property type="protein sequence ID" value="OGK16458.1"/>
    <property type="molecule type" value="Genomic_DNA"/>
</dbReference>
<feature type="region of interest" description="Disordered" evidence="6">
    <location>
        <begin position="128"/>
        <end position="150"/>
    </location>
</feature>
<dbReference type="AlphaFoldDB" id="A0A1F7GC66"/>